<comment type="caution">
    <text evidence="1">The sequence shown here is derived from an EMBL/GenBank/DDBJ whole genome shotgun (WGS) entry which is preliminary data.</text>
</comment>
<gene>
    <name evidence="1" type="ORF">NQ176_g2744</name>
</gene>
<protein>
    <submittedName>
        <fullName evidence="1">Uncharacterized protein</fullName>
    </submittedName>
</protein>
<sequence length="491" mass="53578">MKEAIVHPDGHVVLHDASIPIPGPGEILVKVVATGINPKDYFFPILLNKPHNTADDIAGYVEAVGDQVVGFRKGDRVVGMHKMPGPHGGFAEFAILPDYTTFAIPENISFEQAATLPVNYLAAALAHSWILGLPLPWDRIRNEKTPLLIYGASTSVGGFAIQLAVAANLHPVIAVASILMTEIGGVGYHSDAIPVATVQTWFKLCKVLEFTYIAAIVSSKLAALFFYHHVFHVTAYRCVIIAIGVIVAVQGIAGFIVSCSICRPFRYFWTAVVDAHDGKCGDVMSFYKNFSIPNLVTDVVMLIIPWPILIKLQMPIMEKIGLMLTFLAASLGIITCALRLSVFFTVPLLKDPTWYSSGGIIVYTVVEPSIYMMASILPTTRHLFRRLHHQVHSVVVQSRGLWESGAGGTEGRGSTSHATHSVSEMEHMGRSGSWTRHARGKTREDVEFWQGSFGYVPDDEELTLGSSYPNHLGYKASDSVPQGRPDSGQTV</sequence>
<organism evidence="1 2">
    <name type="scientific">Zarea fungicola</name>
    <dbReference type="NCBI Taxonomy" id="93591"/>
    <lineage>
        <taxon>Eukaryota</taxon>
        <taxon>Fungi</taxon>
        <taxon>Dikarya</taxon>
        <taxon>Ascomycota</taxon>
        <taxon>Pezizomycotina</taxon>
        <taxon>Sordariomycetes</taxon>
        <taxon>Hypocreomycetidae</taxon>
        <taxon>Hypocreales</taxon>
        <taxon>Cordycipitaceae</taxon>
        <taxon>Zarea</taxon>
    </lineage>
</organism>
<proteinExistence type="predicted"/>
<keyword evidence="2" id="KW-1185">Reference proteome</keyword>
<name>A0ACC1NNV4_9HYPO</name>
<accession>A0ACC1NNV4</accession>
<dbReference type="Proteomes" id="UP001143910">
    <property type="component" value="Unassembled WGS sequence"/>
</dbReference>
<reference evidence="1" key="1">
    <citation type="submission" date="2022-08" db="EMBL/GenBank/DDBJ databases">
        <title>Genome Sequence of Lecanicillium fungicola.</title>
        <authorList>
            <person name="Buettner E."/>
        </authorList>
    </citation>
    <scope>NUCLEOTIDE SEQUENCE</scope>
    <source>
        <strain evidence="1">Babe33</strain>
    </source>
</reference>
<evidence type="ECO:0000313" key="1">
    <source>
        <dbReference type="EMBL" id="KAJ2980271.1"/>
    </source>
</evidence>
<dbReference type="EMBL" id="JANJQO010000212">
    <property type="protein sequence ID" value="KAJ2980271.1"/>
    <property type="molecule type" value="Genomic_DNA"/>
</dbReference>
<evidence type="ECO:0000313" key="2">
    <source>
        <dbReference type="Proteomes" id="UP001143910"/>
    </source>
</evidence>